<feature type="transmembrane region" description="Helical" evidence="1">
    <location>
        <begin position="164"/>
        <end position="181"/>
    </location>
</feature>
<organism evidence="2">
    <name type="scientific">Medioppia subpectinata</name>
    <dbReference type="NCBI Taxonomy" id="1979941"/>
    <lineage>
        <taxon>Eukaryota</taxon>
        <taxon>Metazoa</taxon>
        <taxon>Ecdysozoa</taxon>
        <taxon>Arthropoda</taxon>
        <taxon>Chelicerata</taxon>
        <taxon>Arachnida</taxon>
        <taxon>Acari</taxon>
        <taxon>Acariformes</taxon>
        <taxon>Sarcoptiformes</taxon>
        <taxon>Oribatida</taxon>
        <taxon>Brachypylina</taxon>
        <taxon>Oppioidea</taxon>
        <taxon>Oppiidae</taxon>
        <taxon>Medioppia</taxon>
    </lineage>
</organism>
<dbReference type="InterPro" id="IPR052728">
    <property type="entry name" value="O2_lipid_transport_reg"/>
</dbReference>
<keyword evidence="1" id="KW-0472">Membrane</keyword>
<dbReference type="EMBL" id="OC854657">
    <property type="protein sequence ID" value="CAD7619936.1"/>
    <property type="molecule type" value="Genomic_DNA"/>
</dbReference>
<feature type="transmembrane region" description="Helical" evidence="1">
    <location>
        <begin position="126"/>
        <end position="144"/>
    </location>
</feature>
<feature type="transmembrane region" description="Helical" evidence="1">
    <location>
        <begin position="260"/>
        <end position="279"/>
    </location>
</feature>
<feature type="transmembrane region" description="Helical" evidence="1">
    <location>
        <begin position="386"/>
        <end position="405"/>
    </location>
</feature>
<dbReference type="Proteomes" id="UP000759131">
    <property type="component" value="Unassembled WGS sequence"/>
</dbReference>
<name>A0A7R9PT75_9ACAR</name>
<keyword evidence="1" id="KW-1133">Transmembrane helix</keyword>
<dbReference type="AlphaFoldDB" id="A0A7R9PT75"/>
<keyword evidence="1" id="KW-0812">Transmembrane</keyword>
<proteinExistence type="predicted"/>
<keyword evidence="3" id="KW-1185">Reference proteome</keyword>
<evidence type="ECO:0000313" key="3">
    <source>
        <dbReference type="Proteomes" id="UP000759131"/>
    </source>
</evidence>
<feature type="transmembrane region" description="Helical" evidence="1">
    <location>
        <begin position="445"/>
        <end position="467"/>
    </location>
</feature>
<evidence type="ECO:0000313" key="2">
    <source>
        <dbReference type="EMBL" id="CAD7619936.1"/>
    </source>
</evidence>
<protein>
    <recommendedName>
        <fullName evidence="4">Nose resistant to fluoxetine protein 6</fullName>
    </recommendedName>
</protein>
<dbReference type="EMBL" id="CAJPIZ010000082">
    <property type="protein sequence ID" value="CAG2100366.1"/>
    <property type="molecule type" value="Genomic_DNA"/>
</dbReference>
<evidence type="ECO:0008006" key="4">
    <source>
        <dbReference type="Google" id="ProtNLM"/>
    </source>
</evidence>
<evidence type="ECO:0000256" key="1">
    <source>
        <dbReference type="SAM" id="Phobius"/>
    </source>
</evidence>
<sequence length="501" mass="58055">QPLNNIFSIPDQFIDEAIDVLYLFNGSLVNIGVCIPSTCHPLDVETAINHILYPLIQMPVRIGPICDRKDKPIALDRYQMTAILIMSILFVLTILSAIYEYYINRPELPIDMNRKNTNTDNNKQTILSQIIVSFSIVANTKSLFRKSAKNGGKFNYIKYVVNMYLRFYPSILGVILMYYLLPLVGSGPFWHTADTQYVESCRKYLWPNLLSYNYYVLDLEEFFHSSMCNLASWWATTCFHLLLLAPLFIIPFYKSTNIIYFNLFLTVLGGVVSIGHIFVKGIPRETLPVLVADKLGFRRDYQFWWQNMSNYIMDYIPGSHCLELSLDATTYEKRYNTGRAAFLNQESFYSIFYTWPFIHHISPFAMGIITGYLIRKHPAINFGGRICQTILWIIFPALTVWSFHWTQQLMKSDISVETFTINEVSTELEVYLNLTFALVEQLTNFVFNTSVTIILAYILGFTCVLTYNPIIRFTMNAMNGIHIMMATVRRAHKDVKQVMNY</sequence>
<feature type="transmembrane region" description="Helical" evidence="1">
    <location>
        <begin position="352"/>
        <end position="374"/>
    </location>
</feature>
<reference evidence="2" key="1">
    <citation type="submission" date="2020-11" db="EMBL/GenBank/DDBJ databases">
        <authorList>
            <person name="Tran Van P."/>
        </authorList>
    </citation>
    <scope>NUCLEOTIDE SEQUENCE</scope>
</reference>
<feature type="non-terminal residue" evidence="2">
    <location>
        <position position="1"/>
    </location>
</feature>
<dbReference type="OrthoDB" id="6503298at2759"/>
<accession>A0A7R9PT75</accession>
<dbReference type="PANTHER" id="PTHR11161">
    <property type="entry name" value="O-ACYLTRANSFERASE"/>
    <property type="match status" value="1"/>
</dbReference>
<feature type="transmembrane region" description="Helical" evidence="1">
    <location>
        <begin position="78"/>
        <end position="99"/>
    </location>
</feature>
<gene>
    <name evidence="2" type="ORF">OSB1V03_LOCUS433</name>
</gene>
<feature type="non-terminal residue" evidence="2">
    <location>
        <position position="501"/>
    </location>
</feature>
<dbReference type="PANTHER" id="PTHR11161:SF0">
    <property type="entry name" value="O-ACYLTRANSFERASE LIKE PROTEIN"/>
    <property type="match status" value="1"/>
</dbReference>
<feature type="transmembrane region" description="Helical" evidence="1">
    <location>
        <begin position="231"/>
        <end position="253"/>
    </location>
</feature>